<feature type="domain" description="Tubulin-folding cofactor D C-terminal" evidence="3">
    <location>
        <begin position="756"/>
        <end position="961"/>
    </location>
</feature>
<evidence type="ECO:0000256" key="1">
    <source>
        <dbReference type="ARBA" id="ARBA00023186"/>
    </source>
</evidence>
<evidence type="ECO:0000313" key="5">
    <source>
        <dbReference type="EMBL" id="KIY45609.1"/>
    </source>
</evidence>
<dbReference type="Proteomes" id="UP000054144">
    <property type="component" value="Unassembled WGS sequence"/>
</dbReference>
<evidence type="ECO:0000259" key="4">
    <source>
        <dbReference type="Pfam" id="PF25767"/>
    </source>
</evidence>
<evidence type="ECO:0000256" key="2">
    <source>
        <dbReference type="PROSITE-ProRule" id="PRU00103"/>
    </source>
</evidence>
<reference evidence="5 6" key="1">
    <citation type="journal article" date="2015" name="Fungal Genet. Biol.">
        <title>Evolution of novel wood decay mechanisms in Agaricales revealed by the genome sequences of Fistulina hepatica and Cylindrobasidium torrendii.</title>
        <authorList>
            <person name="Floudas D."/>
            <person name="Held B.W."/>
            <person name="Riley R."/>
            <person name="Nagy L.G."/>
            <person name="Koehler G."/>
            <person name="Ransdell A.S."/>
            <person name="Younus H."/>
            <person name="Chow J."/>
            <person name="Chiniquy J."/>
            <person name="Lipzen A."/>
            <person name="Tritt A."/>
            <person name="Sun H."/>
            <person name="Haridas S."/>
            <person name="LaButti K."/>
            <person name="Ohm R.A."/>
            <person name="Kues U."/>
            <person name="Blanchette R.A."/>
            <person name="Grigoriev I.V."/>
            <person name="Minto R.E."/>
            <person name="Hibbett D.S."/>
        </authorList>
    </citation>
    <scope>NUCLEOTIDE SEQUENCE [LARGE SCALE GENOMIC DNA]</scope>
    <source>
        <strain evidence="5 6">ATCC 64428</strain>
    </source>
</reference>
<dbReference type="InterPro" id="IPR022577">
    <property type="entry name" value="TBCD_C"/>
</dbReference>
<dbReference type="Pfam" id="PF23579">
    <property type="entry name" value="ARM_TBCD"/>
    <property type="match status" value="1"/>
</dbReference>
<feature type="repeat" description="HEAT" evidence="2">
    <location>
        <begin position="314"/>
        <end position="351"/>
    </location>
</feature>
<organism evidence="5 6">
    <name type="scientific">Fistulina hepatica ATCC 64428</name>
    <dbReference type="NCBI Taxonomy" id="1128425"/>
    <lineage>
        <taxon>Eukaryota</taxon>
        <taxon>Fungi</taxon>
        <taxon>Dikarya</taxon>
        <taxon>Basidiomycota</taxon>
        <taxon>Agaricomycotina</taxon>
        <taxon>Agaricomycetes</taxon>
        <taxon>Agaricomycetidae</taxon>
        <taxon>Agaricales</taxon>
        <taxon>Fistulinaceae</taxon>
        <taxon>Fistulina</taxon>
    </lineage>
</organism>
<proteinExistence type="predicted"/>
<dbReference type="Pfam" id="PF12612">
    <property type="entry name" value="TFCD_C"/>
    <property type="match status" value="1"/>
</dbReference>
<protein>
    <submittedName>
        <fullName evidence="5">ARM repeat-containing protein</fullName>
    </submittedName>
</protein>
<dbReference type="OrthoDB" id="1735853at2759"/>
<dbReference type="EMBL" id="KN882047">
    <property type="protein sequence ID" value="KIY45609.1"/>
    <property type="molecule type" value="Genomic_DNA"/>
</dbReference>
<dbReference type="InterPro" id="IPR016024">
    <property type="entry name" value="ARM-type_fold"/>
</dbReference>
<dbReference type="PANTHER" id="PTHR12658:SF0">
    <property type="entry name" value="TUBULIN-SPECIFIC CHAPERONE D"/>
    <property type="match status" value="1"/>
</dbReference>
<keyword evidence="1" id="KW-0143">Chaperone</keyword>
<dbReference type="PROSITE" id="PS50077">
    <property type="entry name" value="HEAT_REPEAT"/>
    <property type="match status" value="1"/>
</dbReference>
<dbReference type="AlphaFoldDB" id="A0A0D7A5F0"/>
<accession>A0A0D7A5F0</accession>
<dbReference type="GO" id="GO:0048487">
    <property type="term" value="F:beta-tubulin binding"/>
    <property type="evidence" value="ECO:0007669"/>
    <property type="project" value="InterPro"/>
</dbReference>
<dbReference type="InterPro" id="IPR058033">
    <property type="entry name" value="ARM_TBCD_2nd"/>
</dbReference>
<keyword evidence="6" id="KW-1185">Reference proteome</keyword>
<dbReference type="InterPro" id="IPR011989">
    <property type="entry name" value="ARM-like"/>
</dbReference>
<evidence type="ECO:0000259" key="3">
    <source>
        <dbReference type="Pfam" id="PF12612"/>
    </source>
</evidence>
<dbReference type="PANTHER" id="PTHR12658">
    <property type="entry name" value="BETA-TUBULIN COFACTOR D"/>
    <property type="match status" value="1"/>
</dbReference>
<name>A0A0D7A5F0_9AGAR</name>
<dbReference type="InterPro" id="IPR033162">
    <property type="entry name" value="TBCD"/>
</dbReference>
<gene>
    <name evidence="5" type="ORF">FISHEDRAFT_49015</name>
</gene>
<sequence length="1030" mass="115207">MDESVESKLYASFEKYDDFRTTQHELLSGIDDEKQRTNKLQNLSNILNEYQEQSYLLDPFLDHLVPPVVRCIRAYAVSKSHTPQVQTTACLLYSYLTPPAARFFPHEVSDLMTVLEYMESIPGDLDFWCLRYVVLLWGSLICMLPFSLAQFDEEGREEQTADAIESLGKAYLGKSGLERESASVLLSRFYIRTDMADRFHSFVRVATASMTDIFTSMGVLQVLCEVTRLGSERLIRDVEQELFAVVESVDASPNLLSNTLARKLKTKLISRIGLRLLPARTAPRRRGRALDGALVKAHTAANTESDVPEAVEIVLEQLFSSLQDKDTIVRYSAAKGVARICERLPSDFIEQVLETILSLFSIHSVATASLYDVPAIAEATWHGACLACAEIARRDLFSPTKIPELMEWMSKALYFDVRKGAHSIGSNVRDAASYVLWAMARSQEPTLLVPYAHDLARCLVTVALYDREIHVRRAASAAFQEHVGRTGLFPHGIDVLRKTDFYAVSIRRNAFLFAAAQVAEHPEYRRFLFDHLLDVTLRHWDLQIRTLASESLQLICAADLDVLGPEMLVRTTKLLESTDNTDIHGALLALAELAVAYRRAKSGNDLDNILRKIFALLSRVPLKVIIGPRNEMVTSASCVFIARTITLPDIRAAGQSTVPGHWRQIVDYGLKHRSVAVQEASAMAMAAVNISPTIFNTMYNALMDGLNDYSMDERGDVGSWIRTVCVQGLASLSEQLIEHASEIATFAEYLPPERYHSAIGGILKQGVERLDNVRQEAGACFLRLLDLSAPDIPEGIQWMIEESTYLRDLFSGEKIPWSESRFIYPKAVYLLDVARYREPVLTGLVLAMGSKTGSTHRPVGNSLVAYARTLPCSICAPQPGASGLPSGQRYTLLALTRDLLERGTRHFTANFIFVPVLQTLNALLTSDVLTSLVGISDGVESLRSMHALASRNLLRMKSVQRVVESMKLVVDLMRFKTVRPSCVQTLCTFLQHQFPHVRAETAEYVYMFLQSVDIGLETDDAEEVLLETEW</sequence>
<dbReference type="InterPro" id="IPR021133">
    <property type="entry name" value="HEAT_type_2"/>
</dbReference>
<evidence type="ECO:0000313" key="6">
    <source>
        <dbReference type="Proteomes" id="UP000054144"/>
    </source>
</evidence>
<dbReference type="GO" id="GO:0007023">
    <property type="term" value="P:post-chaperonin tubulin folding pathway"/>
    <property type="evidence" value="ECO:0007669"/>
    <property type="project" value="InterPro"/>
</dbReference>
<dbReference type="GO" id="GO:0000226">
    <property type="term" value="P:microtubule cytoskeleton organization"/>
    <property type="evidence" value="ECO:0007669"/>
    <property type="project" value="TreeGrafter"/>
</dbReference>
<dbReference type="GO" id="GO:0007021">
    <property type="term" value="P:tubulin complex assembly"/>
    <property type="evidence" value="ECO:0007669"/>
    <property type="project" value="InterPro"/>
</dbReference>
<dbReference type="SUPFAM" id="SSF48371">
    <property type="entry name" value="ARM repeat"/>
    <property type="match status" value="1"/>
</dbReference>
<dbReference type="Gene3D" id="1.25.10.10">
    <property type="entry name" value="Leucine-rich Repeat Variant"/>
    <property type="match status" value="1"/>
</dbReference>
<feature type="domain" description="Tubulin-folding cofactor D ARM repeats" evidence="4">
    <location>
        <begin position="298"/>
        <end position="493"/>
    </location>
</feature>
<dbReference type="Pfam" id="PF25767">
    <property type="entry name" value="ARM_TBCD_2nd"/>
    <property type="match status" value="1"/>
</dbReference>
<dbReference type="GO" id="GO:0005096">
    <property type="term" value="F:GTPase activator activity"/>
    <property type="evidence" value="ECO:0007669"/>
    <property type="project" value="InterPro"/>
</dbReference>